<evidence type="ECO:0000256" key="1">
    <source>
        <dbReference type="SAM" id="MobiDB-lite"/>
    </source>
</evidence>
<organism evidence="3 4">
    <name type="scientific">Microcystis aeruginosa PCC 9807</name>
    <dbReference type="NCBI Taxonomy" id="1160283"/>
    <lineage>
        <taxon>Bacteria</taxon>
        <taxon>Bacillati</taxon>
        <taxon>Cyanobacteriota</taxon>
        <taxon>Cyanophyceae</taxon>
        <taxon>Oscillatoriophycideae</taxon>
        <taxon>Chroococcales</taxon>
        <taxon>Microcystaceae</taxon>
        <taxon>Microcystis</taxon>
    </lineage>
</organism>
<dbReference type="Proteomes" id="UP000003613">
    <property type="component" value="Unassembled WGS sequence"/>
</dbReference>
<protein>
    <recommendedName>
        <fullName evidence="2">Virulence-associated protein E-like domain-containing protein</fullName>
    </recommendedName>
</protein>
<dbReference type="PANTHER" id="PTHR34985">
    <property type="entry name" value="SLR0554 PROTEIN"/>
    <property type="match status" value="1"/>
</dbReference>
<feature type="region of interest" description="Disordered" evidence="1">
    <location>
        <begin position="730"/>
        <end position="751"/>
    </location>
</feature>
<gene>
    <name evidence="3" type="ORF">MICAF_40016</name>
</gene>
<evidence type="ECO:0000313" key="4">
    <source>
        <dbReference type="Proteomes" id="UP000003613"/>
    </source>
</evidence>
<proteinExistence type="predicted"/>
<dbReference type="InterPro" id="IPR007936">
    <property type="entry name" value="VapE-like_dom"/>
</dbReference>
<accession>I4H909</accession>
<comment type="caution">
    <text evidence="3">The sequence shown here is derived from an EMBL/GenBank/DDBJ whole genome shotgun (WGS) entry which is preliminary data.</text>
</comment>
<evidence type="ECO:0000259" key="2">
    <source>
        <dbReference type="Pfam" id="PF05272"/>
    </source>
</evidence>
<name>I4H909_MICAE</name>
<feature type="domain" description="Virulence-associated protein E-like" evidence="2">
    <location>
        <begin position="428"/>
        <end position="631"/>
    </location>
</feature>
<evidence type="ECO:0000313" key="3">
    <source>
        <dbReference type="EMBL" id="CCI18533.1"/>
    </source>
</evidence>
<dbReference type="AlphaFoldDB" id="I4H909"/>
<sequence length="846" mass="97459">MILGFRISYKKKQTVKKGFSVCHLHKFHLLIMNYSSTKSLNYPSPCPHCGKENKNKWCYEYTSESGVLYGVCKREAEPAQGWEPTEYSDKDGTRKYRMIQERFVQERFVKQVRPKASRSWTYHDTNGKPLVLVKREDDGSGDPKYSQWHYSKSGELYRGLGPVKSGTIPVYGYDSVRKAIERGHTIWIVEGESCADALNGLFEGDYAVTTNIGGSGKWSDFNTENLTGANRVIICPDRDVPGKKHGEKVADHLRRAGIPFSWCFVDPTNWEWQDLPPKKGFDVADWLKDKTNDLDKLIDSVTDRPIWDKSSKPAIDFEERKLSRDFDLRPDQGSELLRLDVRELYQFVKSTFGSRLRFNEMTREVELDREEYDLDNAYLELGIHHGIKASKALALDVFMLVAKENSWHPVRLYLEGVANRYRIPLVSLDNLAERYLGTKNPLYNIFLKKTLIAAVARIFEPGCQVDTALVLQGKTGVRKSSFFKYLTGREWFNDDFKAGDTKDELLKLHRNWIIEWSEIESVLNKKKSGEIKAFITCTSDCFREPYGRKTANHPRHQILVGTTNEGEFLSDPTGNRRYWVIPVAVDRIDTDLLTKERDVIWSAAVEAYRAGEKWYLTDEEEQLAKENNEHFLESDVWEDVILEWLTTREETQVTIRAILSEALNIDISMQDKRVQGRVARCLTKNGWERKIVGKSRQRVWVKPLNSTDERVIVPIEKLDNHRVDHRVDHQVDHPQNGHGERVSGMGDPPDPLKSRNLEKNIKEIPNPKSDRLEVGDQVEYEDIFQNVMRQSEIVDITEGVVTDTGEPFFLYRLANGGLYPAESVKFIGKKPKWYQANGNGIRAKSP</sequence>
<dbReference type="HOGENOM" id="CLU_336750_0_0_3"/>
<dbReference type="EMBL" id="CAIM01000334">
    <property type="protein sequence ID" value="CCI18533.1"/>
    <property type="molecule type" value="Genomic_DNA"/>
</dbReference>
<reference evidence="3 4" key="1">
    <citation type="submission" date="2012-04" db="EMBL/GenBank/DDBJ databases">
        <authorList>
            <person name="Genoscope - CEA"/>
        </authorList>
    </citation>
    <scope>NUCLEOTIDE SEQUENCE [LARGE SCALE GENOMIC DNA]</scope>
    <source>
        <strain evidence="3 4">9807</strain>
    </source>
</reference>
<dbReference type="Gene3D" id="3.40.1360.10">
    <property type="match status" value="1"/>
</dbReference>
<dbReference type="Pfam" id="PF05272">
    <property type="entry name" value="VapE-like_dom"/>
    <property type="match status" value="1"/>
</dbReference>
<dbReference type="PANTHER" id="PTHR34985:SF1">
    <property type="entry name" value="SLR0554 PROTEIN"/>
    <property type="match status" value="1"/>
</dbReference>
<dbReference type="CDD" id="cd00188">
    <property type="entry name" value="TOPRIM"/>
    <property type="match status" value="1"/>
</dbReference>